<dbReference type="GO" id="GO:0008531">
    <property type="term" value="F:riboflavin kinase activity"/>
    <property type="evidence" value="ECO:0007669"/>
    <property type="project" value="UniProtKB-EC"/>
</dbReference>
<dbReference type="GO" id="GO:0009398">
    <property type="term" value="P:FMN biosynthetic process"/>
    <property type="evidence" value="ECO:0007669"/>
    <property type="project" value="TreeGrafter"/>
</dbReference>
<dbReference type="InterPro" id="IPR015865">
    <property type="entry name" value="Riboflavin_kinase_bac/euk"/>
</dbReference>
<evidence type="ECO:0000256" key="6">
    <source>
        <dbReference type="ARBA" id="ARBA00022840"/>
    </source>
</evidence>
<evidence type="ECO:0000256" key="2">
    <source>
        <dbReference type="ARBA" id="ARBA00022630"/>
    </source>
</evidence>
<keyword evidence="9" id="KW-0548">Nucleotidyltransferase</keyword>
<accession>A0A2H0U8P0</accession>
<dbReference type="PANTHER" id="PTHR22749">
    <property type="entry name" value="RIBOFLAVIN KINASE/FMN ADENYLYLTRANSFERASE"/>
    <property type="match status" value="1"/>
</dbReference>
<sequence>MKVFSGVAQRGEGRAGSLGFPTANIPLGESVLSGVYAGRVEVKGKRYDAAIFADQNRGILEAYLLDFWGELYGQEMTIELGEKLRDAKSFANDDELRAAITADVERVRALAPAATR</sequence>
<reference evidence="10" key="1">
    <citation type="submission" date="2017-09" db="EMBL/GenBank/DDBJ databases">
        <title>Depth-based differentiation of microbial function through sediment-hosted aquifers and enrichment of novel symbionts in the deep terrestrial subsurface.</title>
        <authorList>
            <person name="Probst A.J."/>
            <person name="Ladd B."/>
            <person name="Jarett J.K."/>
            <person name="Geller-Mcgrath D.E."/>
            <person name="Sieber C.M.K."/>
            <person name="Emerson J.B."/>
            <person name="Anantharaman K."/>
            <person name="Thomas B.C."/>
            <person name="Malmstrom R."/>
            <person name="Stieglmeier M."/>
            <person name="Klingl A."/>
            <person name="Woyke T."/>
            <person name="Ryan C.M."/>
            <person name="Banfield J.F."/>
        </authorList>
    </citation>
    <scope>NUCLEOTIDE SEQUENCE [LARGE SCALE GENOMIC DNA]</scope>
</reference>
<gene>
    <name evidence="9" type="ORF">COU20_00400</name>
</gene>
<dbReference type="GO" id="GO:0005524">
    <property type="term" value="F:ATP binding"/>
    <property type="evidence" value="ECO:0007669"/>
    <property type="project" value="UniProtKB-KW"/>
</dbReference>
<evidence type="ECO:0000256" key="4">
    <source>
        <dbReference type="ARBA" id="ARBA00022679"/>
    </source>
</evidence>
<dbReference type="GO" id="GO:0016779">
    <property type="term" value="F:nucleotidyltransferase activity"/>
    <property type="evidence" value="ECO:0007669"/>
    <property type="project" value="UniProtKB-KW"/>
</dbReference>
<dbReference type="SUPFAM" id="SSF82114">
    <property type="entry name" value="Riboflavin kinase-like"/>
    <property type="match status" value="1"/>
</dbReference>
<dbReference type="GO" id="GO:0009231">
    <property type="term" value="P:riboflavin biosynthetic process"/>
    <property type="evidence" value="ECO:0007669"/>
    <property type="project" value="InterPro"/>
</dbReference>
<evidence type="ECO:0000256" key="5">
    <source>
        <dbReference type="ARBA" id="ARBA00022741"/>
    </source>
</evidence>
<comment type="caution">
    <text evidence="9">The sequence shown here is derived from an EMBL/GenBank/DDBJ whole genome shotgun (WGS) entry which is preliminary data.</text>
</comment>
<dbReference type="Pfam" id="PF01687">
    <property type="entry name" value="Flavokinase"/>
    <property type="match status" value="1"/>
</dbReference>
<dbReference type="SMART" id="SM00904">
    <property type="entry name" value="Flavokinase"/>
    <property type="match status" value="1"/>
</dbReference>
<name>A0A2H0U8P0_9BACT</name>
<keyword evidence="4 9" id="KW-0808">Transferase</keyword>
<dbReference type="InterPro" id="IPR023465">
    <property type="entry name" value="Riboflavin_kinase_dom_sf"/>
</dbReference>
<evidence type="ECO:0000256" key="3">
    <source>
        <dbReference type="ARBA" id="ARBA00022643"/>
    </source>
</evidence>
<dbReference type="EMBL" id="PFBM01000005">
    <property type="protein sequence ID" value="PIR82777.1"/>
    <property type="molecule type" value="Genomic_DNA"/>
</dbReference>
<keyword evidence="2" id="KW-0285">Flavoprotein</keyword>
<evidence type="ECO:0000313" key="9">
    <source>
        <dbReference type="EMBL" id="PIR82777.1"/>
    </source>
</evidence>
<feature type="domain" description="Riboflavin kinase" evidence="8">
    <location>
        <begin position="1"/>
        <end position="111"/>
    </location>
</feature>
<evidence type="ECO:0000259" key="8">
    <source>
        <dbReference type="SMART" id="SM00904"/>
    </source>
</evidence>
<evidence type="ECO:0000313" key="10">
    <source>
        <dbReference type="Proteomes" id="UP000231379"/>
    </source>
</evidence>
<proteinExistence type="predicted"/>
<evidence type="ECO:0000256" key="1">
    <source>
        <dbReference type="ARBA" id="ARBA00012105"/>
    </source>
</evidence>
<dbReference type="PANTHER" id="PTHR22749:SF6">
    <property type="entry name" value="RIBOFLAVIN KINASE"/>
    <property type="match status" value="1"/>
</dbReference>
<evidence type="ECO:0000256" key="7">
    <source>
        <dbReference type="ARBA" id="ARBA00047880"/>
    </source>
</evidence>
<keyword evidence="3" id="KW-0288">FMN</keyword>
<dbReference type="InterPro" id="IPR023468">
    <property type="entry name" value="Riboflavin_kinase"/>
</dbReference>
<dbReference type="AlphaFoldDB" id="A0A2H0U8P0"/>
<organism evidence="9 10">
    <name type="scientific">Candidatus Kaiserbacteria bacterium CG10_big_fil_rev_8_21_14_0_10_59_10</name>
    <dbReference type="NCBI Taxonomy" id="1974612"/>
    <lineage>
        <taxon>Bacteria</taxon>
        <taxon>Candidatus Kaiseribacteriota</taxon>
    </lineage>
</organism>
<protein>
    <recommendedName>
        <fullName evidence="1">riboflavin kinase</fullName>
        <ecNumber evidence="1">2.7.1.26</ecNumber>
    </recommendedName>
</protein>
<keyword evidence="6" id="KW-0067">ATP-binding</keyword>
<comment type="catalytic activity">
    <reaction evidence="7">
        <text>riboflavin + ATP = FMN + ADP + H(+)</text>
        <dbReference type="Rhea" id="RHEA:14357"/>
        <dbReference type="ChEBI" id="CHEBI:15378"/>
        <dbReference type="ChEBI" id="CHEBI:30616"/>
        <dbReference type="ChEBI" id="CHEBI:57986"/>
        <dbReference type="ChEBI" id="CHEBI:58210"/>
        <dbReference type="ChEBI" id="CHEBI:456216"/>
        <dbReference type="EC" id="2.7.1.26"/>
    </reaction>
</comment>
<dbReference type="Gene3D" id="2.40.30.30">
    <property type="entry name" value="Riboflavin kinase-like"/>
    <property type="match status" value="1"/>
</dbReference>
<dbReference type="EC" id="2.7.1.26" evidence="1"/>
<keyword evidence="5" id="KW-0547">Nucleotide-binding</keyword>
<dbReference type="Proteomes" id="UP000231379">
    <property type="component" value="Unassembled WGS sequence"/>
</dbReference>